<dbReference type="Proteomes" id="UP000812287">
    <property type="component" value="Unassembled WGS sequence"/>
</dbReference>
<feature type="compositionally biased region" description="Acidic residues" evidence="9">
    <location>
        <begin position="100"/>
        <end position="112"/>
    </location>
</feature>
<keyword evidence="8" id="KW-0539">Nucleus</keyword>
<protein>
    <recommendedName>
        <fullName evidence="3">H/ACA ribonucleoprotein complex non-core subunit NAF1</fullName>
    </recommendedName>
</protein>
<sequence length="487" mass="53305">MDIFKTPGFTSQDLLLIQSLLGAPSGSSSNPPLPVQSAPIKDSDEDISSSSSEHASEDEIEDVLIIKEEDEEMSTKNSSENDALVKQDKAASPIDAKDSESDDSSSSEEGEEQVQLWNENDDDEEPGLSTKSQSYFTSQHEVVDTDISVPEIAEVGAEEAIEILGEIVNIMDQAVIIEGLPSSYTNHVLDSETLLVFDDRKVLGYIYETFGPTAQPLYQVKFNSAFPLDTDKIKLARQVFHVPGRSRFVAIDSILIKGSDASNVYDEEPTVYELEFSDDEAEVAHKRKLKYGRRSRVDSVASTSFASPMRMRDQDMMTDAFGSNSAYDDHSPYDPDYSASTATRPPPMPYDEDPYADVSLVPSSQGGGSNLLSNILSGPAPSTGKGLRPPHRDRRGRGQARGRRQQHEAISQVHAHDATNSAFQYSAAEYNAYQQAAMVQPHINPRFAAAFGMAGMAYPHWQNPYTTPEQYWSQGWGAGGGYGPGSS</sequence>
<dbReference type="EMBL" id="MU250524">
    <property type="protein sequence ID" value="KAG7452271.1"/>
    <property type="molecule type" value="Genomic_DNA"/>
</dbReference>
<feature type="compositionally biased region" description="Basic residues" evidence="9">
    <location>
        <begin position="388"/>
        <end position="404"/>
    </location>
</feature>
<dbReference type="GO" id="GO:0001522">
    <property type="term" value="P:pseudouridine synthesis"/>
    <property type="evidence" value="ECO:0007669"/>
    <property type="project" value="InterPro"/>
</dbReference>
<dbReference type="InterPro" id="IPR038664">
    <property type="entry name" value="Gar1/Naf1_Cbf5-bd_sf"/>
</dbReference>
<organism evidence="10 11">
    <name type="scientific">Guyanagaster necrorhizus</name>
    <dbReference type="NCBI Taxonomy" id="856835"/>
    <lineage>
        <taxon>Eukaryota</taxon>
        <taxon>Fungi</taxon>
        <taxon>Dikarya</taxon>
        <taxon>Basidiomycota</taxon>
        <taxon>Agaricomycotina</taxon>
        <taxon>Agaricomycetes</taxon>
        <taxon>Agaricomycetidae</taxon>
        <taxon>Agaricales</taxon>
        <taxon>Marasmiineae</taxon>
        <taxon>Physalacriaceae</taxon>
        <taxon>Guyanagaster</taxon>
    </lineage>
</organism>
<feature type="compositionally biased region" description="Basic and acidic residues" evidence="9">
    <location>
        <begin position="83"/>
        <end position="99"/>
    </location>
</feature>
<dbReference type="RefSeq" id="XP_043045771.1">
    <property type="nucleotide sequence ID" value="XM_043185051.1"/>
</dbReference>
<proteinExistence type="inferred from homology"/>
<feature type="region of interest" description="Disordered" evidence="9">
    <location>
        <begin position="319"/>
        <end position="417"/>
    </location>
</feature>
<evidence type="ECO:0000313" key="10">
    <source>
        <dbReference type="EMBL" id="KAG7452271.1"/>
    </source>
</evidence>
<dbReference type="SUPFAM" id="SSF50447">
    <property type="entry name" value="Translation proteins"/>
    <property type="match status" value="1"/>
</dbReference>
<evidence type="ECO:0000256" key="4">
    <source>
        <dbReference type="ARBA" id="ARBA00022517"/>
    </source>
</evidence>
<keyword evidence="4" id="KW-0690">Ribosome biogenesis</keyword>
<dbReference type="GO" id="GO:0005634">
    <property type="term" value="C:nucleus"/>
    <property type="evidence" value="ECO:0007669"/>
    <property type="project" value="UniProtKB-SubCell"/>
</dbReference>
<keyword evidence="11" id="KW-1185">Reference proteome</keyword>
<dbReference type="GO" id="GO:0000493">
    <property type="term" value="P:box H/ACA snoRNP assembly"/>
    <property type="evidence" value="ECO:0007669"/>
    <property type="project" value="InterPro"/>
</dbReference>
<dbReference type="InterPro" id="IPR007504">
    <property type="entry name" value="H/ACA_rnp_Gar1/Naf1"/>
</dbReference>
<dbReference type="GO" id="GO:0005732">
    <property type="term" value="C:sno(s)RNA-containing ribonucleoprotein complex"/>
    <property type="evidence" value="ECO:0007669"/>
    <property type="project" value="InterPro"/>
</dbReference>
<dbReference type="GeneID" id="66107348"/>
<dbReference type="Pfam" id="PF04410">
    <property type="entry name" value="Gar1"/>
    <property type="match status" value="1"/>
</dbReference>
<dbReference type="AlphaFoldDB" id="A0A9P8AYJ1"/>
<evidence type="ECO:0000256" key="1">
    <source>
        <dbReference type="ARBA" id="ARBA00004123"/>
    </source>
</evidence>
<comment type="subcellular location">
    <subcellularLocation>
        <location evidence="1">Nucleus</location>
    </subcellularLocation>
</comment>
<feature type="compositionally biased region" description="Acidic residues" evidence="9">
    <location>
        <begin position="56"/>
        <end position="72"/>
    </location>
</feature>
<evidence type="ECO:0000256" key="2">
    <source>
        <dbReference type="ARBA" id="ARBA00009801"/>
    </source>
</evidence>
<dbReference type="InterPro" id="IPR009000">
    <property type="entry name" value="Transl_B-barrel_sf"/>
</dbReference>
<dbReference type="OrthoDB" id="21550at2759"/>
<evidence type="ECO:0000256" key="8">
    <source>
        <dbReference type="ARBA" id="ARBA00023242"/>
    </source>
</evidence>
<gene>
    <name evidence="10" type="ORF">BT62DRAFT_926485</name>
</gene>
<comment type="similarity">
    <text evidence="2">Belongs to the NAF1 family.</text>
</comment>
<dbReference type="GO" id="GO:0003723">
    <property type="term" value="F:RNA binding"/>
    <property type="evidence" value="ECO:0007669"/>
    <property type="project" value="UniProtKB-KW"/>
</dbReference>
<evidence type="ECO:0000256" key="3">
    <source>
        <dbReference type="ARBA" id="ARBA00021438"/>
    </source>
</evidence>
<comment type="caution">
    <text evidence="10">The sequence shown here is derived from an EMBL/GenBank/DDBJ whole genome shotgun (WGS) entry which is preliminary data.</text>
</comment>
<evidence type="ECO:0000256" key="5">
    <source>
        <dbReference type="ARBA" id="ARBA00022552"/>
    </source>
</evidence>
<evidence type="ECO:0000256" key="7">
    <source>
        <dbReference type="ARBA" id="ARBA00022884"/>
    </source>
</evidence>
<reference evidence="10" key="1">
    <citation type="submission" date="2020-11" db="EMBL/GenBank/DDBJ databases">
        <title>Adaptations for nitrogen fixation in a non-lichenized fungal sporocarp promotes dispersal by wood-feeding termites.</title>
        <authorList>
            <consortium name="DOE Joint Genome Institute"/>
            <person name="Koch R.A."/>
            <person name="Yoon G."/>
            <person name="Arayal U."/>
            <person name="Lail K."/>
            <person name="Amirebrahimi M."/>
            <person name="Labutti K."/>
            <person name="Lipzen A."/>
            <person name="Riley R."/>
            <person name="Barry K."/>
            <person name="Henrissat B."/>
            <person name="Grigoriev I.V."/>
            <person name="Herr J.R."/>
            <person name="Aime M.C."/>
        </authorList>
    </citation>
    <scope>NUCLEOTIDE SEQUENCE</scope>
    <source>
        <strain evidence="10">MCA 3950</strain>
    </source>
</reference>
<accession>A0A9P8AYJ1</accession>
<feature type="region of interest" description="Disordered" evidence="9">
    <location>
        <begin position="22"/>
        <end position="131"/>
    </location>
</feature>
<evidence type="ECO:0000256" key="6">
    <source>
        <dbReference type="ARBA" id="ARBA00022553"/>
    </source>
</evidence>
<evidence type="ECO:0000313" key="11">
    <source>
        <dbReference type="Proteomes" id="UP000812287"/>
    </source>
</evidence>
<evidence type="ECO:0000256" key="9">
    <source>
        <dbReference type="SAM" id="MobiDB-lite"/>
    </source>
</evidence>
<name>A0A9P8AYJ1_9AGAR</name>
<dbReference type="Gene3D" id="2.40.10.230">
    <property type="entry name" value="Probable tRNA pseudouridine synthase domain"/>
    <property type="match status" value="1"/>
</dbReference>
<keyword evidence="6" id="KW-0597">Phosphoprotein</keyword>
<dbReference type="PANTHER" id="PTHR31633:SF1">
    <property type="entry name" value="H_ACA RIBONUCLEOPROTEIN COMPLEX NON-CORE SUBUNIT NAF1"/>
    <property type="match status" value="1"/>
</dbReference>
<dbReference type="PANTHER" id="PTHR31633">
    <property type="entry name" value="H/ACA RIBONUCLEOPROTEIN COMPLEX NON-CORE SUBUNIT NAF1"/>
    <property type="match status" value="1"/>
</dbReference>
<keyword evidence="5" id="KW-0698">rRNA processing</keyword>
<dbReference type="InterPro" id="IPR040309">
    <property type="entry name" value="Naf1"/>
</dbReference>
<keyword evidence="7" id="KW-0694">RNA-binding</keyword>
<dbReference type="GO" id="GO:0006364">
    <property type="term" value="P:rRNA processing"/>
    <property type="evidence" value="ECO:0007669"/>
    <property type="project" value="UniProtKB-KW"/>
</dbReference>